<keyword evidence="1" id="KW-0175">Coiled coil</keyword>
<comment type="caution">
    <text evidence="3">The sequence shown here is derived from an EMBL/GenBank/DDBJ whole genome shotgun (WGS) entry which is preliminary data.</text>
</comment>
<proteinExistence type="predicted"/>
<accession>A0A852T7T7</accession>
<evidence type="ECO:0000313" key="4">
    <source>
        <dbReference type="Proteomes" id="UP000548423"/>
    </source>
</evidence>
<sequence>MNRFLSFLVQFVVTVPSAVTVWFLSYFAFDLTFLISSAISLAGAVVVSKITSGVMTSKFLKKHQLTRKEYRYIKKNLNEAKQKINKLNKSLFSIRDLPTIKQRLDVLRITRKIQSMTQTEPKRFYKAEKFYFSHLDSVVELTEKYRFLSQQPKKSHEIDVSLYETRQTLTDLTKALEEDLYHIVSDDLDSLNFEIDVAKHSIKKLNDTKTIDESRRLK</sequence>
<dbReference type="Proteomes" id="UP000548423">
    <property type="component" value="Unassembled WGS sequence"/>
</dbReference>
<dbReference type="EMBL" id="JACCBX010000001">
    <property type="protein sequence ID" value="NYE03598.1"/>
    <property type="molecule type" value="Genomic_DNA"/>
</dbReference>
<evidence type="ECO:0000256" key="1">
    <source>
        <dbReference type="SAM" id="Coils"/>
    </source>
</evidence>
<keyword evidence="2" id="KW-0472">Membrane</keyword>
<keyword evidence="2" id="KW-0812">Transmembrane</keyword>
<feature type="coiled-coil region" evidence="1">
    <location>
        <begin position="70"/>
        <end position="97"/>
    </location>
</feature>
<feature type="transmembrane region" description="Helical" evidence="2">
    <location>
        <begin position="27"/>
        <end position="48"/>
    </location>
</feature>
<dbReference type="AlphaFoldDB" id="A0A852T7T7"/>
<dbReference type="InterPro" id="IPR018770">
    <property type="entry name" value="ChloroindolylP_hydrolase"/>
</dbReference>
<organism evidence="3 4">
    <name type="scientific">Neobacillus niacini</name>
    <dbReference type="NCBI Taxonomy" id="86668"/>
    <lineage>
        <taxon>Bacteria</taxon>
        <taxon>Bacillati</taxon>
        <taxon>Bacillota</taxon>
        <taxon>Bacilli</taxon>
        <taxon>Bacillales</taxon>
        <taxon>Bacillaceae</taxon>
        <taxon>Neobacillus</taxon>
    </lineage>
</organism>
<name>A0A852T7T7_9BACI</name>
<reference evidence="4" key="1">
    <citation type="submission" date="2020-07" db="EMBL/GenBank/DDBJ databases">
        <authorList>
            <person name="Partida-Martinez L."/>
            <person name="Huntemann M."/>
            <person name="Clum A."/>
            <person name="Wang J."/>
            <person name="Palaniappan K."/>
            <person name="Ritter S."/>
            <person name="Chen I.-M."/>
            <person name="Stamatis D."/>
            <person name="Reddy T."/>
            <person name="O'Malley R."/>
            <person name="Daum C."/>
            <person name="Shapiro N."/>
            <person name="Ivanova N."/>
            <person name="Kyrpides N."/>
            <person name="Woyke T."/>
        </authorList>
    </citation>
    <scope>NUCLEOTIDE SEQUENCE [LARGE SCALE GENOMIC DNA]</scope>
    <source>
        <strain evidence="4">AT2.8</strain>
    </source>
</reference>
<gene>
    <name evidence="3" type="ORF">F4694_000317</name>
</gene>
<evidence type="ECO:0000256" key="2">
    <source>
        <dbReference type="SAM" id="Phobius"/>
    </source>
</evidence>
<keyword evidence="2" id="KW-1133">Transmembrane helix</keyword>
<reference evidence="4" key="2">
    <citation type="submission" date="2020-08" db="EMBL/GenBank/DDBJ databases">
        <title>The Agave Microbiome: Exploring the role of microbial communities in plant adaptations to desert environments.</title>
        <authorList>
            <person name="Partida-Martinez L.P."/>
        </authorList>
    </citation>
    <scope>NUCLEOTIDE SEQUENCE [LARGE SCALE GENOMIC DNA]</scope>
    <source>
        <strain evidence="4">AT2.8</strain>
    </source>
</reference>
<evidence type="ECO:0000313" key="3">
    <source>
        <dbReference type="EMBL" id="NYE03598.1"/>
    </source>
</evidence>
<protein>
    <submittedName>
        <fullName evidence="3">5-bromo-4-chloroindolyl phosphate hydrolysis protein</fullName>
    </submittedName>
</protein>
<dbReference type="Pfam" id="PF10112">
    <property type="entry name" value="Halogen_Hydrol"/>
    <property type="match status" value="1"/>
</dbReference>